<keyword evidence="4 8" id="KW-0812">Transmembrane</keyword>
<evidence type="ECO:0000256" key="4">
    <source>
        <dbReference type="ARBA" id="ARBA00022692"/>
    </source>
</evidence>
<dbReference type="PROSITE" id="PS50850">
    <property type="entry name" value="MFS"/>
    <property type="match status" value="1"/>
</dbReference>
<feature type="transmembrane region" description="Helical" evidence="8">
    <location>
        <begin position="190"/>
        <end position="212"/>
    </location>
</feature>
<comment type="similarity">
    <text evidence="7">Belongs to the major facilitator superfamily. Phosphate:H(+) symporter (TC 2.A.1.9) family.</text>
</comment>
<evidence type="ECO:0000256" key="3">
    <source>
        <dbReference type="ARBA" id="ARBA00022448"/>
    </source>
</evidence>
<organism evidence="10 11">
    <name type="scientific">Coffea arabica</name>
    <name type="common">Arabian coffee</name>
    <dbReference type="NCBI Taxonomy" id="13443"/>
    <lineage>
        <taxon>Eukaryota</taxon>
        <taxon>Viridiplantae</taxon>
        <taxon>Streptophyta</taxon>
        <taxon>Embryophyta</taxon>
        <taxon>Tracheophyta</taxon>
        <taxon>Spermatophyta</taxon>
        <taxon>Magnoliopsida</taxon>
        <taxon>eudicotyledons</taxon>
        <taxon>Gunneridae</taxon>
        <taxon>Pentapetalae</taxon>
        <taxon>asterids</taxon>
        <taxon>lamiids</taxon>
        <taxon>Gentianales</taxon>
        <taxon>Rubiaceae</taxon>
        <taxon>Ixoroideae</taxon>
        <taxon>Gardenieae complex</taxon>
        <taxon>Bertiereae - Coffeeae clade</taxon>
        <taxon>Coffeeae</taxon>
        <taxon>Coffea</taxon>
    </lineage>
</organism>
<evidence type="ECO:0000256" key="8">
    <source>
        <dbReference type="SAM" id="Phobius"/>
    </source>
</evidence>
<evidence type="ECO:0000259" key="9">
    <source>
        <dbReference type="PROSITE" id="PS50850"/>
    </source>
</evidence>
<evidence type="ECO:0000313" key="10">
    <source>
        <dbReference type="Proteomes" id="UP001652660"/>
    </source>
</evidence>
<dbReference type="InterPro" id="IPR005828">
    <property type="entry name" value="MFS_sugar_transport-like"/>
</dbReference>
<dbReference type="Gene3D" id="1.20.1250.20">
    <property type="entry name" value="MFS general substrate transporter like domains"/>
    <property type="match status" value="2"/>
</dbReference>
<keyword evidence="6 8" id="KW-0472">Membrane</keyword>
<dbReference type="InterPro" id="IPR036259">
    <property type="entry name" value="MFS_trans_sf"/>
</dbReference>
<dbReference type="SUPFAM" id="SSF103473">
    <property type="entry name" value="MFS general substrate transporter"/>
    <property type="match status" value="1"/>
</dbReference>
<gene>
    <name evidence="11" type="primary">LOC113739214</name>
</gene>
<evidence type="ECO:0000256" key="6">
    <source>
        <dbReference type="ARBA" id="ARBA00023136"/>
    </source>
</evidence>
<evidence type="ECO:0000256" key="1">
    <source>
        <dbReference type="ARBA" id="ARBA00004141"/>
    </source>
</evidence>
<reference evidence="11" key="2">
    <citation type="submission" date="2025-08" db="UniProtKB">
        <authorList>
            <consortium name="RefSeq"/>
        </authorList>
    </citation>
    <scope>IDENTIFICATION</scope>
    <source>
        <tissue evidence="11">Leaves</tissue>
    </source>
</reference>
<dbReference type="InterPro" id="IPR045262">
    <property type="entry name" value="STP/PLT_plant"/>
</dbReference>
<dbReference type="AlphaFoldDB" id="A0A6P6X5P2"/>
<comment type="subcellular location">
    <subcellularLocation>
        <location evidence="1">Membrane</location>
        <topology evidence="1">Multi-pass membrane protein</topology>
    </subcellularLocation>
</comment>
<feature type="transmembrane region" description="Helical" evidence="8">
    <location>
        <begin position="329"/>
        <end position="350"/>
    </location>
</feature>
<dbReference type="PANTHER" id="PTHR23500:SF492">
    <property type="entry name" value="SUGAR TRANSPORT PROTEIN 14-LIKE"/>
    <property type="match status" value="1"/>
</dbReference>
<feature type="transmembrane region" description="Helical" evidence="8">
    <location>
        <begin position="103"/>
        <end position="121"/>
    </location>
</feature>
<feature type="transmembrane region" description="Helical" evidence="8">
    <location>
        <begin position="48"/>
        <end position="75"/>
    </location>
</feature>
<evidence type="ECO:0000256" key="2">
    <source>
        <dbReference type="ARBA" id="ARBA00010992"/>
    </source>
</evidence>
<accession>A0A6P6X5P2</accession>
<feature type="transmembrane region" description="Helical" evidence="8">
    <location>
        <begin position="291"/>
        <end position="308"/>
    </location>
</feature>
<dbReference type="RefSeq" id="XP_027122251.2">
    <property type="nucleotide sequence ID" value="XM_027266450.2"/>
</dbReference>
<dbReference type="PANTHER" id="PTHR23500">
    <property type="entry name" value="SOLUTE CARRIER FAMILY 2, FACILITATED GLUCOSE TRANSPORTER"/>
    <property type="match status" value="1"/>
</dbReference>
<dbReference type="Proteomes" id="UP001652660">
    <property type="component" value="Chromosome 4c"/>
</dbReference>
<proteinExistence type="inferred from homology"/>
<keyword evidence="10" id="KW-1185">Reference proteome</keyword>
<feature type="transmembrane region" description="Helical" evidence="8">
    <location>
        <begin position="16"/>
        <end position="36"/>
    </location>
</feature>
<keyword evidence="5 8" id="KW-1133">Transmembrane helix</keyword>
<feature type="transmembrane region" description="Helical" evidence="8">
    <location>
        <begin position="224"/>
        <end position="249"/>
    </location>
</feature>
<dbReference type="InterPro" id="IPR020846">
    <property type="entry name" value="MFS_dom"/>
</dbReference>
<name>A0A6P6X5P2_COFAR</name>
<evidence type="ECO:0000256" key="5">
    <source>
        <dbReference type="ARBA" id="ARBA00022989"/>
    </source>
</evidence>
<feature type="transmembrane region" description="Helical" evidence="8">
    <location>
        <begin position="356"/>
        <end position="376"/>
    </location>
</feature>
<comment type="similarity">
    <text evidence="2">Belongs to the major facilitator superfamily. Sugar transporter (TC 2.A.1.1) family.</text>
</comment>
<evidence type="ECO:0000256" key="7">
    <source>
        <dbReference type="ARBA" id="ARBA00044504"/>
    </source>
</evidence>
<dbReference type="GeneID" id="113739214"/>
<feature type="domain" description="Major facilitator superfamily (MFS) profile" evidence="9">
    <location>
        <begin position="1"/>
        <end position="380"/>
    </location>
</feature>
<feature type="transmembrane region" description="Helical" evidence="8">
    <location>
        <begin position="261"/>
        <end position="279"/>
    </location>
</feature>
<sequence length="421" mass="46534">MAKRTNLCTYADFKSLMILSIIPLGASISVLPAHVLSNRWGRKPVLRIGLILLSVGSGLFSWLPLAFLGIVGLIMSGLGGGITNQVIPIICSELAPEENLSVLYGYQSLGGFIVLGIYLIASYSPKWVWRVPFGIMQDKVQAARHVFTKYRDPRKTIVDVEFAELEKAIEDEKKISAVKDLLSPQNRATLIIKAVAELVPQLLGASSLMFFGPLASTSVSSNSHILFITSAGAGLWGFLMTLFVSFFLLKRCGRRRVAIGSSFLTLLSQISLWVVLHFFANSHSDFTKPVAYNMIGAIALNYAGFNMLTNPYGWIKSSIGGSGGALADAWLKSLGPFTMVIMNVALIHMFCTIEAFVYLFTGFFAAFATSFVYILVPEASQIGTYNMTRLVWMRHWFWKKFIKEGDSKFVKEGDSRSKQRV</sequence>
<protein>
    <submittedName>
        <fullName evidence="11">Sugar transport protein 8-like</fullName>
    </submittedName>
</protein>
<evidence type="ECO:0000313" key="11">
    <source>
        <dbReference type="RefSeq" id="XP_027122251.2"/>
    </source>
</evidence>
<keyword evidence="3" id="KW-0813">Transport</keyword>
<dbReference type="Pfam" id="PF00083">
    <property type="entry name" value="Sugar_tr"/>
    <property type="match status" value="1"/>
</dbReference>
<reference evidence="10" key="1">
    <citation type="journal article" date="2025" name="Foods">
        <title>Unveiling the Microbial Signatures of Arabica Coffee Cherries: Insights into Ripeness Specific Diversity, Functional Traits, and Implications for Quality and Safety.</title>
        <authorList>
            <consortium name="RefSeq"/>
            <person name="Tenea G.N."/>
            <person name="Cifuentes V."/>
            <person name="Reyes P."/>
            <person name="Cevallos-Vallejos M."/>
        </authorList>
    </citation>
    <scope>NUCLEOTIDE SEQUENCE [LARGE SCALE GENOMIC DNA]</scope>
</reference>